<sequence>MENESLSLYDNRLQNKEINILKTILPYLGSTAQKNISMMISYLQMQKTMEYFENPENTMQISAMEKKNSTSDILNAIKVYCNDNEKRQIDQVLNAMQMLSTYEILFNGGND</sequence>
<gene>
    <name evidence="1" type="ORF">H8R94_00460</name>
</gene>
<dbReference type="EMBL" id="JACOPG010000001">
    <property type="protein sequence ID" value="MBC5685093.1"/>
    <property type="molecule type" value="Genomic_DNA"/>
</dbReference>
<reference evidence="1 2" key="1">
    <citation type="submission" date="2020-08" db="EMBL/GenBank/DDBJ databases">
        <title>Genome public.</title>
        <authorList>
            <person name="Liu C."/>
            <person name="Sun Q."/>
        </authorList>
    </citation>
    <scope>NUCLEOTIDE SEQUENCE [LARGE SCALE GENOMIC DNA]</scope>
    <source>
        <strain evidence="1 2">NSJ-9</strain>
    </source>
</reference>
<evidence type="ECO:0000313" key="1">
    <source>
        <dbReference type="EMBL" id="MBC5685093.1"/>
    </source>
</evidence>
<name>A0ABR7GCC8_9FIRM</name>
<dbReference type="RefSeq" id="WP_118281263.1">
    <property type="nucleotide sequence ID" value="NZ_JACOPG010000001.1"/>
</dbReference>
<evidence type="ECO:0000313" key="2">
    <source>
        <dbReference type="Proteomes" id="UP000643810"/>
    </source>
</evidence>
<organism evidence="1 2">
    <name type="scientific">Roseburia lenta</name>
    <dbReference type="NCBI Taxonomy" id="2763061"/>
    <lineage>
        <taxon>Bacteria</taxon>
        <taxon>Bacillati</taxon>
        <taxon>Bacillota</taxon>
        <taxon>Clostridia</taxon>
        <taxon>Lachnospirales</taxon>
        <taxon>Lachnospiraceae</taxon>
        <taxon>Roseburia</taxon>
    </lineage>
</organism>
<comment type="caution">
    <text evidence="1">The sequence shown here is derived from an EMBL/GenBank/DDBJ whole genome shotgun (WGS) entry which is preliminary data.</text>
</comment>
<dbReference type="Proteomes" id="UP000643810">
    <property type="component" value="Unassembled WGS sequence"/>
</dbReference>
<proteinExistence type="predicted"/>
<protein>
    <submittedName>
        <fullName evidence="1">Uncharacterized protein</fullName>
    </submittedName>
</protein>
<accession>A0ABR7GCC8</accession>
<keyword evidence="2" id="KW-1185">Reference proteome</keyword>